<keyword evidence="2" id="KW-1185">Reference proteome</keyword>
<dbReference type="Proteomes" id="UP001139226">
    <property type="component" value="Unassembled WGS sequence"/>
</dbReference>
<comment type="caution">
    <text evidence="1">The sequence shown here is derived from an EMBL/GenBank/DDBJ whole genome shotgun (WGS) entry which is preliminary data.</text>
</comment>
<protein>
    <submittedName>
        <fullName evidence="1">Uncharacterized protein</fullName>
    </submittedName>
</protein>
<proteinExistence type="predicted"/>
<gene>
    <name evidence="1" type="ORF">ML462_15485</name>
</gene>
<organism evidence="1 2">
    <name type="scientific">Christiangramia lutea</name>
    <dbReference type="NCBI Taxonomy" id="1607951"/>
    <lineage>
        <taxon>Bacteria</taxon>
        <taxon>Pseudomonadati</taxon>
        <taxon>Bacteroidota</taxon>
        <taxon>Flavobacteriia</taxon>
        <taxon>Flavobacteriales</taxon>
        <taxon>Flavobacteriaceae</taxon>
        <taxon>Christiangramia</taxon>
    </lineage>
</organism>
<dbReference type="RefSeq" id="WP_240714743.1">
    <property type="nucleotide sequence ID" value="NZ_JAKVTV010000007.1"/>
</dbReference>
<dbReference type="AlphaFoldDB" id="A0A9X2AAJ7"/>
<evidence type="ECO:0000313" key="1">
    <source>
        <dbReference type="EMBL" id="MCH4824575.1"/>
    </source>
</evidence>
<evidence type="ECO:0000313" key="2">
    <source>
        <dbReference type="Proteomes" id="UP001139226"/>
    </source>
</evidence>
<sequence length="177" mass="20914">MKKIKHRKVKQIIYKCIYCEFERKVTAASYLAHLDMEHPELSNIDKDELIRDVQNKISRCDIGEKKRIEEKQVKRSRRIDLNEYKERLLNGLENVCLKDADLKAIESAKDLYELKEFINSNLKSQYKKELDEAGIDYYINLIKVKSESKTEQNKNLEFYDTTTASVKPIYTPMGNKK</sequence>
<dbReference type="EMBL" id="JAKVTV010000007">
    <property type="protein sequence ID" value="MCH4824575.1"/>
    <property type="molecule type" value="Genomic_DNA"/>
</dbReference>
<name>A0A9X2AAJ7_9FLAO</name>
<accession>A0A9X2AAJ7</accession>
<reference evidence="1" key="1">
    <citation type="submission" date="2022-03" db="EMBL/GenBank/DDBJ databases">
        <title>Gramella crocea sp. nov., isolated from activated sludge of a seafood processing plant.</title>
        <authorList>
            <person name="Zhang X."/>
        </authorList>
    </citation>
    <scope>NUCLEOTIDE SEQUENCE</scope>
    <source>
        <strain evidence="1">YJ019</strain>
    </source>
</reference>